<gene>
    <name evidence="1" type="ORF">J8J14_17100</name>
</gene>
<proteinExistence type="predicted"/>
<keyword evidence="2" id="KW-1185">Reference proteome</keyword>
<evidence type="ECO:0000313" key="2">
    <source>
        <dbReference type="Proteomes" id="UP000681594"/>
    </source>
</evidence>
<dbReference type="Proteomes" id="UP000681594">
    <property type="component" value="Unassembled WGS sequence"/>
</dbReference>
<organism evidence="1 2">
    <name type="scientific">Pararoseomonas baculiformis</name>
    <dbReference type="NCBI Taxonomy" id="2820812"/>
    <lineage>
        <taxon>Bacteria</taxon>
        <taxon>Pseudomonadati</taxon>
        <taxon>Pseudomonadota</taxon>
        <taxon>Alphaproteobacteria</taxon>
        <taxon>Acetobacterales</taxon>
        <taxon>Acetobacteraceae</taxon>
        <taxon>Pararoseomonas</taxon>
    </lineage>
</organism>
<evidence type="ECO:0000313" key="1">
    <source>
        <dbReference type="EMBL" id="MBP0446495.1"/>
    </source>
</evidence>
<reference evidence="1 2" key="1">
    <citation type="submission" date="2021-03" db="EMBL/GenBank/DDBJ databases">
        <authorList>
            <person name="So Y."/>
        </authorList>
    </citation>
    <scope>NUCLEOTIDE SEQUENCE [LARGE SCALE GENOMIC DNA]</scope>
    <source>
        <strain evidence="1 2">SSH11</strain>
    </source>
</reference>
<accession>A0ABS4AHM2</accession>
<dbReference type="InterPro" id="IPR045386">
    <property type="entry name" value="DUF6525"/>
</dbReference>
<dbReference type="RefSeq" id="WP_209380759.1">
    <property type="nucleotide sequence ID" value="NZ_JAGIZB010000017.1"/>
</dbReference>
<protein>
    <submittedName>
        <fullName evidence="1">Uncharacterized protein</fullName>
    </submittedName>
</protein>
<name>A0ABS4AHM2_9PROT</name>
<comment type="caution">
    <text evidence="1">The sequence shown here is derived from an EMBL/GenBank/DDBJ whole genome shotgun (WGS) entry which is preliminary data.</text>
</comment>
<dbReference type="EMBL" id="JAGIZB010000017">
    <property type="protein sequence ID" value="MBP0446495.1"/>
    <property type="molecule type" value="Genomic_DNA"/>
</dbReference>
<dbReference type="Pfam" id="PF20135">
    <property type="entry name" value="DUF6525"/>
    <property type="match status" value="1"/>
</dbReference>
<sequence>MPRLTNDNTARDECWFRHAGDEWASYDSLPAPIRRRMQDHAYDPWAVNMVKLWRLFRRRHASSARAERTLIHHMERLEALEREAFSSAYRRAHGAPLPHLAAGASVLRRRA</sequence>